<dbReference type="CDD" id="cd12797">
    <property type="entry name" value="M23_peptidase"/>
    <property type="match status" value="1"/>
</dbReference>
<gene>
    <name evidence="3" type="ORF">IAB60_12295</name>
</gene>
<protein>
    <submittedName>
        <fullName evidence="3">M23 family metallopeptidase</fullName>
    </submittedName>
</protein>
<dbReference type="Gene3D" id="2.70.70.10">
    <property type="entry name" value="Glucose Permease (Domain IIA)"/>
    <property type="match status" value="1"/>
</dbReference>
<dbReference type="SUPFAM" id="SSF51261">
    <property type="entry name" value="Duplicated hybrid motif"/>
    <property type="match status" value="1"/>
</dbReference>
<dbReference type="InterPro" id="IPR050570">
    <property type="entry name" value="Cell_wall_metabolism_enzyme"/>
</dbReference>
<dbReference type="EMBL" id="DVKS01000202">
    <property type="protein sequence ID" value="HIT42852.1"/>
    <property type="molecule type" value="Genomic_DNA"/>
</dbReference>
<evidence type="ECO:0000259" key="2">
    <source>
        <dbReference type="Pfam" id="PF01551"/>
    </source>
</evidence>
<reference evidence="3" key="2">
    <citation type="journal article" date="2021" name="PeerJ">
        <title>Extensive microbial diversity within the chicken gut microbiome revealed by metagenomics and culture.</title>
        <authorList>
            <person name="Gilroy R."/>
            <person name="Ravi A."/>
            <person name="Getino M."/>
            <person name="Pursley I."/>
            <person name="Horton D.L."/>
            <person name="Alikhan N.F."/>
            <person name="Baker D."/>
            <person name="Gharbi K."/>
            <person name="Hall N."/>
            <person name="Watson M."/>
            <person name="Adriaenssens E.M."/>
            <person name="Foster-Nyarko E."/>
            <person name="Jarju S."/>
            <person name="Secka A."/>
            <person name="Antonio M."/>
            <person name="Oren A."/>
            <person name="Chaudhuri R.R."/>
            <person name="La Ragione R."/>
            <person name="Hildebrand F."/>
            <person name="Pallen M.J."/>
        </authorList>
    </citation>
    <scope>NUCLEOTIDE SEQUENCE</scope>
    <source>
        <strain evidence="3">CHK123-3438</strain>
    </source>
</reference>
<sequence length="272" mass="31030">MILILLLFLAVYTAAFSGYLVQNPDYSQLDADTLETMEFRQMQLGDWILSEPPDYDRLTALMISANYDLRPLKGENKNTENWQEIRRDLLRTKPEEYEALKQAYTMILSDISCFPVPLSVNAETPDITYSDTFGEGRTYGGERIHEGCDLMGNAMPRGFYPVLSMTAGTVEQVGWLEKGGWRIGIRTPSGAYFYYAHLYSYSRSWQTGDTVQSGTLLGFMGDSGYGSEGTVGMFDVHLHLGIYIPTEHYYELSVNPYWILRFSESFRTRADF</sequence>
<dbReference type="PANTHER" id="PTHR21666">
    <property type="entry name" value="PEPTIDASE-RELATED"/>
    <property type="match status" value="1"/>
</dbReference>
<accession>A0A9D1KHM8</accession>
<dbReference type="Pfam" id="PF01551">
    <property type="entry name" value="Peptidase_M23"/>
    <property type="match status" value="1"/>
</dbReference>
<proteinExistence type="predicted"/>
<evidence type="ECO:0000256" key="1">
    <source>
        <dbReference type="ARBA" id="ARBA00022729"/>
    </source>
</evidence>
<dbReference type="InterPro" id="IPR011055">
    <property type="entry name" value="Dup_hybrid_motif"/>
</dbReference>
<feature type="domain" description="M23ase beta-sheet core" evidence="2">
    <location>
        <begin position="144"/>
        <end position="244"/>
    </location>
</feature>
<evidence type="ECO:0000313" key="4">
    <source>
        <dbReference type="Proteomes" id="UP000886860"/>
    </source>
</evidence>
<name>A0A9D1KHM8_9FIRM</name>
<dbReference type="AlphaFoldDB" id="A0A9D1KHM8"/>
<comment type="caution">
    <text evidence="3">The sequence shown here is derived from an EMBL/GenBank/DDBJ whole genome shotgun (WGS) entry which is preliminary data.</text>
</comment>
<dbReference type="InterPro" id="IPR016047">
    <property type="entry name" value="M23ase_b-sheet_dom"/>
</dbReference>
<evidence type="ECO:0000313" key="3">
    <source>
        <dbReference type="EMBL" id="HIT42852.1"/>
    </source>
</evidence>
<organism evidence="3 4">
    <name type="scientific">Candidatus Caccovicinus merdipullorum</name>
    <dbReference type="NCBI Taxonomy" id="2840724"/>
    <lineage>
        <taxon>Bacteria</taxon>
        <taxon>Bacillati</taxon>
        <taxon>Bacillota</taxon>
        <taxon>Clostridia</taxon>
        <taxon>Eubacteriales</taxon>
        <taxon>Candidatus Caccovicinus</taxon>
    </lineage>
</organism>
<keyword evidence="1" id="KW-0732">Signal</keyword>
<dbReference type="GO" id="GO:0004222">
    <property type="term" value="F:metalloendopeptidase activity"/>
    <property type="evidence" value="ECO:0007669"/>
    <property type="project" value="TreeGrafter"/>
</dbReference>
<reference evidence="3" key="1">
    <citation type="submission" date="2020-10" db="EMBL/GenBank/DDBJ databases">
        <authorList>
            <person name="Gilroy R."/>
        </authorList>
    </citation>
    <scope>NUCLEOTIDE SEQUENCE</scope>
    <source>
        <strain evidence="3">CHK123-3438</strain>
    </source>
</reference>
<dbReference type="Proteomes" id="UP000886860">
    <property type="component" value="Unassembled WGS sequence"/>
</dbReference>
<dbReference type="PANTHER" id="PTHR21666:SF289">
    <property type="entry name" value="L-ALA--D-GLU ENDOPEPTIDASE"/>
    <property type="match status" value="1"/>
</dbReference>